<dbReference type="EMBL" id="CP063656">
    <property type="protein sequence ID" value="QOW20583.1"/>
    <property type="molecule type" value="Genomic_DNA"/>
</dbReference>
<dbReference type="Proteomes" id="UP000594059">
    <property type="component" value="Chromosome"/>
</dbReference>
<evidence type="ECO:0000259" key="2">
    <source>
        <dbReference type="Pfam" id="PF04366"/>
    </source>
</evidence>
<dbReference type="Pfam" id="PF04366">
    <property type="entry name" value="Ysc84"/>
    <property type="match status" value="1"/>
</dbReference>
<evidence type="ECO:0000313" key="3">
    <source>
        <dbReference type="EMBL" id="QOW20583.1"/>
    </source>
</evidence>
<organism evidence="3 4">
    <name type="scientific">Novilysobacter ciconiae</name>
    <dbReference type="NCBI Taxonomy" id="2781022"/>
    <lineage>
        <taxon>Bacteria</taxon>
        <taxon>Pseudomonadati</taxon>
        <taxon>Pseudomonadota</taxon>
        <taxon>Gammaproteobacteria</taxon>
        <taxon>Lysobacterales</taxon>
        <taxon>Lysobacteraceae</taxon>
        <taxon>Novilysobacter</taxon>
    </lineage>
</organism>
<keyword evidence="4" id="KW-1185">Reference proteome</keyword>
<feature type="signal peptide" evidence="1">
    <location>
        <begin position="1"/>
        <end position="23"/>
    </location>
</feature>
<dbReference type="InterPro" id="IPR007461">
    <property type="entry name" value="Ysc84_actin-binding"/>
</dbReference>
<name>A0A7S6ZT51_9GAMM</name>
<sequence>MTSQVFRPVAMASALALCAFMFAGCTTTSPPGRTDVLSSTGDIDAQTDAALARLYSEVPGARELGSAAKGILVFPSVVGGSFVVGAEYGRGSLRTTDSPRRYYSIAVGSVGWQVGAQSKSVIYMFTTTESLNKFRNSKGWTAGVDATVAVANIGANGSVDTSSMEAPVVAFVLANTGLEVGASVQGMKVTELSRK</sequence>
<evidence type="ECO:0000256" key="1">
    <source>
        <dbReference type="SAM" id="SignalP"/>
    </source>
</evidence>
<dbReference type="CDD" id="cd11524">
    <property type="entry name" value="SYLF"/>
    <property type="match status" value="1"/>
</dbReference>
<accession>A0A7S6ZT51</accession>
<evidence type="ECO:0000313" key="4">
    <source>
        <dbReference type="Proteomes" id="UP000594059"/>
    </source>
</evidence>
<dbReference type="RefSeq" id="WP_193987020.1">
    <property type="nucleotide sequence ID" value="NZ_CP063656.1"/>
</dbReference>
<proteinExistence type="predicted"/>
<keyword evidence="1" id="KW-0732">Signal</keyword>
<reference evidence="3 4" key="1">
    <citation type="submission" date="2020-10" db="EMBL/GenBank/DDBJ databases">
        <title>complete genome sequencing of Lysobacter sp. H21R20.</title>
        <authorList>
            <person name="Bae J.-W."/>
            <person name="Lee S.-Y."/>
        </authorList>
    </citation>
    <scope>NUCLEOTIDE SEQUENCE [LARGE SCALE GENOMIC DNA]</scope>
    <source>
        <strain evidence="3 4">H21R20</strain>
    </source>
</reference>
<dbReference type="KEGG" id="lcic:INQ41_06160"/>
<gene>
    <name evidence="3" type="ORF">INQ41_06160</name>
</gene>
<dbReference type="PROSITE" id="PS51257">
    <property type="entry name" value="PROKAR_LIPOPROTEIN"/>
    <property type="match status" value="1"/>
</dbReference>
<dbReference type="AlphaFoldDB" id="A0A7S6ZT51"/>
<protein>
    <submittedName>
        <fullName evidence="3">Twin-arginine translocation pathway signal</fullName>
    </submittedName>
</protein>
<feature type="chain" id="PRO_5032794693" evidence="1">
    <location>
        <begin position="24"/>
        <end position="195"/>
    </location>
</feature>
<feature type="domain" description="Ysc84 actin-binding" evidence="2">
    <location>
        <begin position="108"/>
        <end position="191"/>
    </location>
</feature>